<feature type="compositionally biased region" description="Acidic residues" evidence="1">
    <location>
        <begin position="58"/>
        <end position="68"/>
    </location>
</feature>
<evidence type="ECO:0000256" key="1">
    <source>
        <dbReference type="SAM" id="MobiDB-lite"/>
    </source>
</evidence>
<sequence>MIDTFTLSNRRPLSGTADRLAAICMSKECNKIHNGGGRQTQRRAIGGAQTEKKKNCDADDGANEDNNA</sequence>
<protein>
    <submittedName>
        <fullName evidence="2">Uncharacterized protein</fullName>
    </submittedName>
</protein>
<dbReference type="Proteomes" id="UP001180020">
    <property type="component" value="Unassembled WGS sequence"/>
</dbReference>
<feature type="region of interest" description="Disordered" evidence="1">
    <location>
        <begin position="31"/>
        <end position="68"/>
    </location>
</feature>
<dbReference type="AlphaFoldDB" id="A0AAV9F5Q5"/>
<evidence type="ECO:0000313" key="2">
    <source>
        <dbReference type="EMBL" id="KAK1321145.1"/>
    </source>
</evidence>
<proteinExistence type="predicted"/>
<dbReference type="EMBL" id="JAUJYO010000003">
    <property type="protein sequence ID" value="KAK1321145.1"/>
    <property type="molecule type" value="Genomic_DNA"/>
</dbReference>
<reference evidence="2" key="1">
    <citation type="journal article" date="2023" name="Nat. Commun.">
        <title>Diploid and tetraploid genomes of Acorus and the evolution of monocots.</title>
        <authorList>
            <person name="Ma L."/>
            <person name="Liu K.W."/>
            <person name="Li Z."/>
            <person name="Hsiao Y.Y."/>
            <person name="Qi Y."/>
            <person name="Fu T."/>
            <person name="Tang G.D."/>
            <person name="Zhang D."/>
            <person name="Sun W.H."/>
            <person name="Liu D.K."/>
            <person name="Li Y."/>
            <person name="Chen G.Z."/>
            <person name="Liu X.D."/>
            <person name="Liao X.Y."/>
            <person name="Jiang Y.T."/>
            <person name="Yu X."/>
            <person name="Hao Y."/>
            <person name="Huang J."/>
            <person name="Zhao X.W."/>
            <person name="Ke S."/>
            <person name="Chen Y.Y."/>
            <person name="Wu W.L."/>
            <person name="Hsu J.L."/>
            <person name="Lin Y.F."/>
            <person name="Huang M.D."/>
            <person name="Li C.Y."/>
            <person name="Huang L."/>
            <person name="Wang Z.W."/>
            <person name="Zhao X."/>
            <person name="Zhong W.Y."/>
            <person name="Peng D.H."/>
            <person name="Ahmad S."/>
            <person name="Lan S."/>
            <person name="Zhang J.S."/>
            <person name="Tsai W.C."/>
            <person name="Van de Peer Y."/>
            <person name="Liu Z.J."/>
        </authorList>
    </citation>
    <scope>NUCLEOTIDE SEQUENCE</scope>
    <source>
        <strain evidence="2">CP</strain>
    </source>
</reference>
<reference evidence="2" key="2">
    <citation type="submission" date="2023-06" db="EMBL/GenBank/DDBJ databases">
        <authorList>
            <person name="Ma L."/>
            <person name="Liu K.-W."/>
            <person name="Li Z."/>
            <person name="Hsiao Y.-Y."/>
            <person name="Qi Y."/>
            <person name="Fu T."/>
            <person name="Tang G."/>
            <person name="Zhang D."/>
            <person name="Sun W.-H."/>
            <person name="Liu D.-K."/>
            <person name="Li Y."/>
            <person name="Chen G.-Z."/>
            <person name="Liu X.-D."/>
            <person name="Liao X.-Y."/>
            <person name="Jiang Y.-T."/>
            <person name="Yu X."/>
            <person name="Hao Y."/>
            <person name="Huang J."/>
            <person name="Zhao X.-W."/>
            <person name="Ke S."/>
            <person name="Chen Y.-Y."/>
            <person name="Wu W.-L."/>
            <person name="Hsu J.-L."/>
            <person name="Lin Y.-F."/>
            <person name="Huang M.-D."/>
            <person name="Li C.-Y."/>
            <person name="Huang L."/>
            <person name="Wang Z.-W."/>
            <person name="Zhao X."/>
            <person name="Zhong W.-Y."/>
            <person name="Peng D.-H."/>
            <person name="Ahmad S."/>
            <person name="Lan S."/>
            <person name="Zhang J.-S."/>
            <person name="Tsai W.-C."/>
            <person name="Van De Peer Y."/>
            <person name="Liu Z.-J."/>
        </authorList>
    </citation>
    <scope>NUCLEOTIDE SEQUENCE</scope>
    <source>
        <strain evidence="2">CP</strain>
        <tissue evidence="2">Leaves</tissue>
    </source>
</reference>
<comment type="caution">
    <text evidence="2">The sequence shown here is derived from an EMBL/GenBank/DDBJ whole genome shotgun (WGS) entry which is preliminary data.</text>
</comment>
<name>A0AAV9F5Q5_ACOCL</name>
<keyword evidence="3" id="KW-1185">Reference proteome</keyword>
<accession>A0AAV9F5Q5</accession>
<gene>
    <name evidence="2" type="ORF">QJS10_CPA03g01113</name>
</gene>
<organism evidence="2 3">
    <name type="scientific">Acorus calamus</name>
    <name type="common">Sweet flag</name>
    <dbReference type="NCBI Taxonomy" id="4465"/>
    <lineage>
        <taxon>Eukaryota</taxon>
        <taxon>Viridiplantae</taxon>
        <taxon>Streptophyta</taxon>
        <taxon>Embryophyta</taxon>
        <taxon>Tracheophyta</taxon>
        <taxon>Spermatophyta</taxon>
        <taxon>Magnoliopsida</taxon>
        <taxon>Liliopsida</taxon>
        <taxon>Acoraceae</taxon>
        <taxon>Acorus</taxon>
    </lineage>
</organism>
<evidence type="ECO:0000313" key="3">
    <source>
        <dbReference type="Proteomes" id="UP001180020"/>
    </source>
</evidence>